<dbReference type="AlphaFoldDB" id="A0A0E9WAT1"/>
<evidence type="ECO:0000313" key="1">
    <source>
        <dbReference type="EMBL" id="JAH87499.1"/>
    </source>
</evidence>
<accession>A0A0E9WAT1</accession>
<name>A0A0E9WAT1_ANGAN</name>
<sequence>MCKYEFFIYMKLNFSCANILVCINS</sequence>
<reference evidence="1" key="1">
    <citation type="submission" date="2014-11" db="EMBL/GenBank/DDBJ databases">
        <authorList>
            <person name="Amaro Gonzalez C."/>
        </authorList>
    </citation>
    <scope>NUCLEOTIDE SEQUENCE</scope>
</reference>
<dbReference type="EMBL" id="GBXM01021078">
    <property type="protein sequence ID" value="JAH87499.1"/>
    <property type="molecule type" value="Transcribed_RNA"/>
</dbReference>
<organism evidence="1">
    <name type="scientific">Anguilla anguilla</name>
    <name type="common">European freshwater eel</name>
    <name type="synonym">Muraena anguilla</name>
    <dbReference type="NCBI Taxonomy" id="7936"/>
    <lineage>
        <taxon>Eukaryota</taxon>
        <taxon>Metazoa</taxon>
        <taxon>Chordata</taxon>
        <taxon>Craniata</taxon>
        <taxon>Vertebrata</taxon>
        <taxon>Euteleostomi</taxon>
        <taxon>Actinopterygii</taxon>
        <taxon>Neopterygii</taxon>
        <taxon>Teleostei</taxon>
        <taxon>Anguilliformes</taxon>
        <taxon>Anguillidae</taxon>
        <taxon>Anguilla</taxon>
    </lineage>
</organism>
<proteinExistence type="predicted"/>
<reference evidence="1" key="2">
    <citation type="journal article" date="2015" name="Fish Shellfish Immunol.">
        <title>Early steps in the European eel (Anguilla anguilla)-Vibrio vulnificus interaction in the gills: Role of the RtxA13 toxin.</title>
        <authorList>
            <person name="Callol A."/>
            <person name="Pajuelo D."/>
            <person name="Ebbesson L."/>
            <person name="Teles M."/>
            <person name="MacKenzie S."/>
            <person name="Amaro C."/>
        </authorList>
    </citation>
    <scope>NUCLEOTIDE SEQUENCE</scope>
</reference>
<protein>
    <submittedName>
        <fullName evidence="1">Uncharacterized protein</fullName>
    </submittedName>
</protein>